<evidence type="ECO:0000256" key="1">
    <source>
        <dbReference type="ARBA" id="ARBA00022801"/>
    </source>
</evidence>
<dbReference type="Pfam" id="PF22784">
    <property type="entry name" value="PTP-SAK"/>
    <property type="match status" value="1"/>
</dbReference>
<dbReference type="AlphaFoldDB" id="A0A166WZS3"/>
<gene>
    <name evidence="3" type="ORF">FIBSPDRAFT_719762</name>
</gene>
<dbReference type="PROSITE" id="PS50056">
    <property type="entry name" value="TYR_PHOSPHATASE_2"/>
    <property type="match status" value="1"/>
</dbReference>
<dbReference type="InterPro" id="IPR029021">
    <property type="entry name" value="Prot-tyrosine_phosphatase-like"/>
</dbReference>
<reference evidence="3" key="1">
    <citation type="journal article" date="2016" name="Mol. Biol. Evol.">
        <title>Comparative Genomics of Early-Diverging Mushroom-Forming Fungi Provides Insights into the Origins of Lignocellulose Decay Capabilities.</title>
        <authorList>
            <person name="Nagy L.G."/>
            <person name="Riley R."/>
            <person name="Tritt A."/>
            <person name="Adam C."/>
            <person name="Daum C."/>
            <person name="Floudas D."/>
            <person name="Sun H."/>
            <person name="Yadav J.S."/>
            <person name="Pangilinan J."/>
            <person name="Larsson K.H."/>
            <person name="Matsuura K."/>
            <person name="Barry K."/>
            <person name="Labutti K."/>
            <person name="Kuo R."/>
            <person name="Ohm R.A."/>
            <person name="Bhattacharya S.S."/>
            <person name="Shirouzu T."/>
            <person name="Yoshinaga Y."/>
            <person name="Martin F.M."/>
            <person name="Grigoriev I.V."/>
            <person name="Hibbett D.S."/>
        </authorList>
    </citation>
    <scope>NUCLEOTIDE SEQUENCE [LARGE SCALE GENOMIC DNA]</scope>
    <source>
        <strain evidence="3">CBS 109695</strain>
    </source>
</reference>
<dbReference type="InterPro" id="IPR000387">
    <property type="entry name" value="Tyr_Pase_dom"/>
</dbReference>
<dbReference type="InterPro" id="IPR050561">
    <property type="entry name" value="PTP"/>
</dbReference>
<evidence type="ECO:0000313" key="3">
    <source>
        <dbReference type="EMBL" id="KZP34281.1"/>
    </source>
</evidence>
<dbReference type="PANTHER" id="PTHR23339">
    <property type="entry name" value="TYROSINE SPECIFIC PROTEIN PHOSPHATASE AND DUAL SPECIFICITY PROTEIN PHOSPHATASE"/>
    <property type="match status" value="1"/>
</dbReference>
<dbReference type="GO" id="GO:0016791">
    <property type="term" value="F:phosphatase activity"/>
    <property type="evidence" value="ECO:0007669"/>
    <property type="project" value="UniProtKB-ARBA"/>
</dbReference>
<dbReference type="InterPro" id="IPR057023">
    <property type="entry name" value="PTP-SAK"/>
</dbReference>
<keyword evidence="1" id="KW-0378">Hydrolase</keyword>
<dbReference type="OrthoDB" id="266663at2759"/>
<sequence>MVRDAVVPQPRISFTLATPPDFNRTPSREEQWAAQLSHLASQHHASEYNRLKFGPQGCPMAYIPLSIQQPSQFALQKVKQALCAENQAWWPCRDSLLDKATEHNVLLGPCGTSEQPDTDVQDEISAAIETPLTSVVRTAPPPQPAHHPNVKTSETHPINVSSIIPFELLPIISAHLTTPPKGSPVLYDVPPIYTLDRISSTPQVPHRSISAHIPPSPEAANYFPHIRARVLVSDALQAAINSSLAASGNAMPAAKGLSSTSWTGIPPPISIERTSSAPPVPYSNMIPNDLKRKTPMPATIPIEPLPKPSLLIGNLLLSSCPGKKVRLDGPVKGRSTVCRDLATDLMRMRVLGVRCVICCLDDEELEYLGASWAQYAQAAKHLGLDVLRIPTPEGFAPLTPRLLDAHLSRVIENYTLRGIPVLVHCRGGVGRAGLVACCWALKLGLCGWIETGNCPAPGLVRRDTFQLVERMVTTVRRRRSIKAVETYEQVKFLVEFVDFLRDRAKEGSVDASAH</sequence>
<feature type="domain" description="Tyrosine specific protein phosphatases" evidence="2">
    <location>
        <begin position="405"/>
        <end position="479"/>
    </location>
</feature>
<dbReference type="SUPFAM" id="SSF52799">
    <property type="entry name" value="(Phosphotyrosine protein) phosphatases II"/>
    <property type="match status" value="1"/>
</dbReference>
<protein>
    <submittedName>
        <fullName evidence="3">Phosphatases II</fullName>
    </submittedName>
</protein>
<accession>A0A166WZS3</accession>
<organism evidence="3">
    <name type="scientific">Athelia psychrophila</name>
    <dbReference type="NCBI Taxonomy" id="1759441"/>
    <lineage>
        <taxon>Eukaryota</taxon>
        <taxon>Fungi</taxon>
        <taxon>Dikarya</taxon>
        <taxon>Basidiomycota</taxon>
        <taxon>Agaricomycotina</taxon>
        <taxon>Agaricomycetes</taxon>
        <taxon>Agaricomycetidae</taxon>
        <taxon>Atheliales</taxon>
        <taxon>Atheliaceae</taxon>
        <taxon>Athelia</taxon>
    </lineage>
</organism>
<name>A0A166WZS3_9AGAM</name>
<evidence type="ECO:0000259" key="2">
    <source>
        <dbReference type="PROSITE" id="PS50056"/>
    </source>
</evidence>
<proteinExistence type="predicted"/>
<dbReference type="Gene3D" id="3.90.190.10">
    <property type="entry name" value="Protein tyrosine phosphatase superfamily"/>
    <property type="match status" value="1"/>
</dbReference>
<dbReference type="EMBL" id="KV417480">
    <property type="protein sequence ID" value="KZP34281.1"/>
    <property type="molecule type" value="Genomic_DNA"/>
</dbReference>
<dbReference type="STRING" id="436010.A0A166WZS3"/>